<dbReference type="AlphaFoldDB" id="A0A3P8SY81"/>
<protein>
    <submittedName>
        <fullName evidence="1">Uncharacterized protein</fullName>
    </submittedName>
</protein>
<reference evidence="1 2" key="1">
    <citation type="submission" date="2018-03" db="EMBL/GenBank/DDBJ databases">
        <title>Finding Nemo's genes: A chromosome-scale reference assembly of the genome of the orange clownfish Amphiprion percula.</title>
        <authorList>
            <person name="Lehmann R."/>
        </authorList>
    </citation>
    <scope>NUCLEOTIDE SEQUENCE</scope>
</reference>
<dbReference type="Proteomes" id="UP000265080">
    <property type="component" value="Chromosome 3"/>
</dbReference>
<proteinExistence type="predicted"/>
<organism evidence="1 2">
    <name type="scientific">Amphiprion percula</name>
    <name type="common">Orange clownfish</name>
    <name type="synonym">Lutjanus percula</name>
    <dbReference type="NCBI Taxonomy" id="161767"/>
    <lineage>
        <taxon>Eukaryota</taxon>
        <taxon>Metazoa</taxon>
        <taxon>Chordata</taxon>
        <taxon>Craniata</taxon>
        <taxon>Vertebrata</taxon>
        <taxon>Euteleostomi</taxon>
        <taxon>Actinopterygii</taxon>
        <taxon>Neopterygii</taxon>
        <taxon>Teleostei</taxon>
        <taxon>Neoteleostei</taxon>
        <taxon>Acanthomorphata</taxon>
        <taxon>Ovalentaria</taxon>
        <taxon>Pomacentridae</taxon>
        <taxon>Amphiprion</taxon>
    </lineage>
</organism>
<sequence length="100" mass="11332">RTRQAVQTNSYGVIKILTRGNPACGPSLRHGLTLLHRLAALRGFTLIWEMARGIGITRYRTWLRKKKVKMQPSSENWNPQFNILSHGCSNCLISKVEALT</sequence>
<evidence type="ECO:0000313" key="1">
    <source>
        <dbReference type="Ensembl" id="ENSAPEP00000017133.1"/>
    </source>
</evidence>
<reference evidence="1" key="2">
    <citation type="submission" date="2025-08" db="UniProtKB">
        <authorList>
            <consortium name="Ensembl"/>
        </authorList>
    </citation>
    <scope>IDENTIFICATION</scope>
</reference>
<accession>A0A3P8SY81</accession>
<evidence type="ECO:0000313" key="2">
    <source>
        <dbReference type="Proteomes" id="UP000265080"/>
    </source>
</evidence>
<reference evidence="1" key="3">
    <citation type="submission" date="2025-09" db="UniProtKB">
        <authorList>
            <consortium name="Ensembl"/>
        </authorList>
    </citation>
    <scope>IDENTIFICATION</scope>
</reference>
<dbReference type="Ensembl" id="ENSAPET00000017618.1">
    <property type="protein sequence ID" value="ENSAPEP00000017133.1"/>
    <property type="gene ID" value="ENSAPEG00000012255.1"/>
</dbReference>
<keyword evidence="2" id="KW-1185">Reference proteome</keyword>
<name>A0A3P8SY81_AMPPE</name>